<dbReference type="PANTHER" id="PTHR43877:SF5">
    <property type="entry name" value="BLL8307 PROTEIN"/>
    <property type="match status" value="1"/>
</dbReference>
<evidence type="ECO:0000256" key="1">
    <source>
        <dbReference type="ARBA" id="ARBA00022679"/>
    </source>
</evidence>
<reference evidence="4 5" key="1">
    <citation type="submission" date="2019-09" db="EMBL/GenBank/DDBJ databases">
        <title>Taxonomy of Antarctic Massilia spp.: description of Massilia rubra sp. nov., Massilia aquatica sp. nov., Massilia mucilaginosa sp. nov., Massilia frigida sp. nov. isolated from streams, lakes and regoliths.</title>
        <authorList>
            <person name="Holochova P."/>
            <person name="Sedlacek I."/>
            <person name="Kralova S."/>
            <person name="Maslanova I."/>
            <person name="Busse H.-J."/>
            <person name="Stankova E."/>
            <person name="Vrbovska V."/>
            <person name="Kovarovic V."/>
            <person name="Bartak M."/>
            <person name="Svec P."/>
            <person name="Pantucek R."/>
        </authorList>
    </citation>
    <scope>NUCLEOTIDE SEQUENCE [LARGE SCALE GENOMIC DNA]</scope>
    <source>
        <strain evidence="4 5">CCM 8693</strain>
    </source>
</reference>
<evidence type="ECO:0000313" key="5">
    <source>
        <dbReference type="Proteomes" id="UP000819052"/>
    </source>
</evidence>
<dbReference type="EMBL" id="VVIW01000003">
    <property type="protein sequence ID" value="NHZ39793.1"/>
    <property type="molecule type" value="Genomic_DNA"/>
</dbReference>
<dbReference type="Proteomes" id="UP000819052">
    <property type="component" value="Unassembled WGS sequence"/>
</dbReference>
<dbReference type="Gene3D" id="3.40.630.30">
    <property type="match status" value="1"/>
</dbReference>
<dbReference type="CDD" id="cd04301">
    <property type="entry name" value="NAT_SF"/>
    <property type="match status" value="1"/>
</dbReference>
<name>A0ABX0LY48_9BURK</name>
<dbReference type="InterPro" id="IPR016181">
    <property type="entry name" value="Acyl_CoA_acyltransferase"/>
</dbReference>
<dbReference type="PANTHER" id="PTHR43877">
    <property type="entry name" value="AMINOALKYLPHOSPHONATE N-ACETYLTRANSFERASE-RELATED-RELATED"/>
    <property type="match status" value="1"/>
</dbReference>
<proteinExistence type="predicted"/>
<feature type="domain" description="N-acetyltransferase" evidence="3">
    <location>
        <begin position="1"/>
        <end position="149"/>
    </location>
</feature>
<evidence type="ECO:0000313" key="4">
    <source>
        <dbReference type="EMBL" id="NHZ39793.1"/>
    </source>
</evidence>
<keyword evidence="5" id="KW-1185">Reference proteome</keyword>
<sequence length="149" mass="16127">MHIQTETPRQGDVIAMLEQLDAYFAALYPPESNHLMDVDSLCAPGVVFLVARDDQGRALGCGAYVDRGGYGEVKRMYVEPASRGQGVGGKLLGEIAHRAAAAGLPCLRLEAGISQPEAIGLYERDGFIRCAPFGDYQPDPLSLFMVKRL</sequence>
<comment type="caution">
    <text evidence="4">The sequence shown here is derived from an EMBL/GenBank/DDBJ whole genome shotgun (WGS) entry which is preliminary data.</text>
</comment>
<dbReference type="RefSeq" id="WP_167075670.1">
    <property type="nucleotide sequence ID" value="NZ_VVIW01000003.1"/>
</dbReference>
<keyword evidence="2" id="KW-0012">Acyltransferase</keyword>
<organism evidence="4 5">
    <name type="scientific">Massilia aquatica</name>
    <dbReference type="NCBI Taxonomy" id="2609000"/>
    <lineage>
        <taxon>Bacteria</taxon>
        <taxon>Pseudomonadati</taxon>
        <taxon>Pseudomonadota</taxon>
        <taxon>Betaproteobacteria</taxon>
        <taxon>Burkholderiales</taxon>
        <taxon>Oxalobacteraceae</taxon>
        <taxon>Telluria group</taxon>
        <taxon>Massilia</taxon>
    </lineage>
</organism>
<accession>A0ABX0LY48</accession>
<dbReference type="InterPro" id="IPR050832">
    <property type="entry name" value="Bact_Acetyltransf"/>
</dbReference>
<dbReference type="SUPFAM" id="SSF55729">
    <property type="entry name" value="Acyl-CoA N-acyltransferases (Nat)"/>
    <property type="match status" value="1"/>
</dbReference>
<evidence type="ECO:0000259" key="3">
    <source>
        <dbReference type="PROSITE" id="PS51186"/>
    </source>
</evidence>
<gene>
    <name evidence="4" type="ORF">F1609_06420</name>
</gene>
<dbReference type="Pfam" id="PF13508">
    <property type="entry name" value="Acetyltransf_7"/>
    <property type="match status" value="1"/>
</dbReference>
<keyword evidence="1" id="KW-0808">Transferase</keyword>
<dbReference type="PROSITE" id="PS51186">
    <property type="entry name" value="GNAT"/>
    <property type="match status" value="1"/>
</dbReference>
<dbReference type="InterPro" id="IPR000182">
    <property type="entry name" value="GNAT_dom"/>
</dbReference>
<protein>
    <submittedName>
        <fullName evidence="4">GNAT family N-acetyltransferase</fullName>
    </submittedName>
</protein>
<evidence type="ECO:0000256" key="2">
    <source>
        <dbReference type="ARBA" id="ARBA00023315"/>
    </source>
</evidence>